<dbReference type="Gene3D" id="1.10.20.60">
    <property type="entry name" value="Glu-tRNAGln amidotransferase C subunit, N-terminal domain"/>
    <property type="match status" value="1"/>
</dbReference>
<dbReference type="InterPro" id="IPR036113">
    <property type="entry name" value="Asp/Glu-ADT_sf_sub_c"/>
</dbReference>
<accession>A0A1F4NT85</accession>
<dbReference type="GO" id="GO:0070681">
    <property type="term" value="P:glutaminyl-tRNAGln biosynthesis via transamidation"/>
    <property type="evidence" value="ECO:0007669"/>
    <property type="project" value="TreeGrafter"/>
</dbReference>
<dbReference type="Proteomes" id="UP000176651">
    <property type="component" value="Unassembled WGS sequence"/>
</dbReference>
<dbReference type="GO" id="GO:0005524">
    <property type="term" value="F:ATP binding"/>
    <property type="evidence" value="ECO:0007669"/>
    <property type="project" value="UniProtKB-KW"/>
</dbReference>
<dbReference type="Pfam" id="PF02686">
    <property type="entry name" value="GatC"/>
    <property type="match status" value="1"/>
</dbReference>
<reference evidence="2 3" key="1">
    <citation type="journal article" date="2016" name="Nat. Commun.">
        <title>Thousands of microbial genomes shed light on interconnected biogeochemical processes in an aquifer system.</title>
        <authorList>
            <person name="Anantharaman K."/>
            <person name="Brown C.T."/>
            <person name="Hug L.A."/>
            <person name="Sharon I."/>
            <person name="Castelle C.J."/>
            <person name="Probst A.J."/>
            <person name="Thomas B.C."/>
            <person name="Singh A."/>
            <person name="Wilkins M.J."/>
            <person name="Karaoz U."/>
            <person name="Brodie E.L."/>
            <person name="Williams K.H."/>
            <person name="Hubbard S.S."/>
            <person name="Banfield J.F."/>
        </authorList>
    </citation>
    <scope>NUCLEOTIDE SEQUENCE [LARGE SCALE GENOMIC DNA]</scope>
</reference>
<evidence type="ECO:0000313" key="2">
    <source>
        <dbReference type="EMBL" id="OGB74570.1"/>
    </source>
</evidence>
<name>A0A1F4NT85_UNCK3</name>
<comment type="similarity">
    <text evidence="1">Belongs to the GatC family.</text>
</comment>
<dbReference type="HAMAP" id="MF_00122">
    <property type="entry name" value="GatC"/>
    <property type="match status" value="1"/>
</dbReference>
<dbReference type="GO" id="GO:0050566">
    <property type="term" value="F:asparaginyl-tRNA synthase (glutamine-hydrolyzing) activity"/>
    <property type="evidence" value="ECO:0007669"/>
    <property type="project" value="RHEA"/>
</dbReference>
<gene>
    <name evidence="1" type="primary">gatC</name>
    <name evidence="2" type="ORF">A2V68_03155</name>
</gene>
<dbReference type="PANTHER" id="PTHR15004">
    <property type="entry name" value="GLUTAMYL-TRNA(GLN) AMIDOTRANSFERASE SUBUNIT C, MITOCHONDRIAL"/>
    <property type="match status" value="1"/>
</dbReference>
<proteinExistence type="inferred from homology"/>
<dbReference type="AlphaFoldDB" id="A0A1F4NT85"/>
<keyword evidence="1" id="KW-0436">Ligase</keyword>
<comment type="function">
    <text evidence="1">Allows the formation of correctly charged Asn-tRNA(Asn) or Gln-tRNA(Gln) through the transamidation of misacylated Asp-tRNA(Asn) or Glu-tRNA(Gln) in organisms which lack either or both of asparaginyl-tRNA or glutaminyl-tRNA synthetases. The reaction takes place in the presence of glutamine and ATP through an activated phospho-Asp-tRNA(Asn) or phospho-Glu-tRNA(Gln).</text>
</comment>
<dbReference type="NCBIfam" id="TIGR00135">
    <property type="entry name" value="gatC"/>
    <property type="match status" value="1"/>
</dbReference>
<dbReference type="GO" id="GO:0006450">
    <property type="term" value="P:regulation of translational fidelity"/>
    <property type="evidence" value="ECO:0007669"/>
    <property type="project" value="InterPro"/>
</dbReference>
<dbReference type="SUPFAM" id="SSF141000">
    <property type="entry name" value="Glu-tRNAGln amidotransferase C subunit"/>
    <property type="match status" value="1"/>
</dbReference>
<evidence type="ECO:0000313" key="3">
    <source>
        <dbReference type="Proteomes" id="UP000176651"/>
    </source>
</evidence>
<dbReference type="GO" id="GO:0050567">
    <property type="term" value="F:glutaminyl-tRNA synthase (glutamine-hydrolyzing) activity"/>
    <property type="evidence" value="ECO:0007669"/>
    <property type="project" value="UniProtKB-UniRule"/>
</dbReference>
<dbReference type="STRING" id="1798535.A2V68_03155"/>
<comment type="subunit">
    <text evidence="1">Heterotrimer of A, B and C subunits.</text>
</comment>
<dbReference type="GO" id="GO:0006412">
    <property type="term" value="P:translation"/>
    <property type="evidence" value="ECO:0007669"/>
    <property type="project" value="UniProtKB-UniRule"/>
</dbReference>
<dbReference type="InterPro" id="IPR003837">
    <property type="entry name" value="GatC"/>
</dbReference>
<sequence length="99" mass="10973">MGLPQSEVEHMAKLARIELTGTEKSKYAEQLSAILDYVEELKKLDITNVPDVGQITGLTDQLAKDEIAGCEILRDELLRNAPTTEKGYIKVKSVLGRET</sequence>
<evidence type="ECO:0000256" key="1">
    <source>
        <dbReference type="HAMAP-Rule" id="MF_00122"/>
    </source>
</evidence>
<keyword evidence="1" id="KW-0067">ATP-binding</keyword>
<protein>
    <recommendedName>
        <fullName evidence="1">Aspartyl/glutamyl-tRNA(Asn/Gln) amidotransferase subunit C</fullName>
        <shortName evidence="1">Asp/Glu-ADT subunit C</shortName>
        <ecNumber evidence="1">6.3.5.-</ecNumber>
    </recommendedName>
</protein>
<keyword evidence="1" id="KW-0547">Nucleotide-binding</keyword>
<comment type="catalytic activity">
    <reaction evidence="1">
        <text>L-aspartyl-tRNA(Asn) + L-glutamine + ATP + H2O = L-asparaginyl-tRNA(Asn) + L-glutamate + ADP + phosphate + 2 H(+)</text>
        <dbReference type="Rhea" id="RHEA:14513"/>
        <dbReference type="Rhea" id="RHEA-COMP:9674"/>
        <dbReference type="Rhea" id="RHEA-COMP:9677"/>
        <dbReference type="ChEBI" id="CHEBI:15377"/>
        <dbReference type="ChEBI" id="CHEBI:15378"/>
        <dbReference type="ChEBI" id="CHEBI:29985"/>
        <dbReference type="ChEBI" id="CHEBI:30616"/>
        <dbReference type="ChEBI" id="CHEBI:43474"/>
        <dbReference type="ChEBI" id="CHEBI:58359"/>
        <dbReference type="ChEBI" id="CHEBI:78515"/>
        <dbReference type="ChEBI" id="CHEBI:78516"/>
        <dbReference type="ChEBI" id="CHEBI:456216"/>
    </reaction>
</comment>
<organism evidence="2 3">
    <name type="scientific">candidate division Kazan bacterium RBG_13_50_9</name>
    <dbReference type="NCBI Taxonomy" id="1798535"/>
    <lineage>
        <taxon>Bacteria</taxon>
        <taxon>Bacteria division Kazan-3B-28</taxon>
    </lineage>
</organism>
<dbReference type="PANTHER" id="PTHR15004:SF0">
    <property type="entry name" value="GLUTAMYL-TRNA(GLN) AMIDOTRANSFERASE SUBUNIT C, MITOCHONDRIAL"/>
    <property type="match status" value="1"/>
</dbReference>
<dbReference type="EC" id="6.3.5.-" evidence="1"/>
<comment type="caution">
    <text evidence="2">The sequence shown here is derived from an EMBL/GenBank/DDBJ whole genome shotgun (WGS) entry which is preliminary data.</text>
</comment>
<keyword evidence="1" id="KW-0648">Protein biosynthesis</keyword>
<comment type="catalytic activity">
    <reaction evidence="1">
        <text>L-glutamyl-tRNA(Gln) + L-glutamine + ATP + H2O = L-glutaminyl-tRNA(Gln) + L-glutamate + ADP + phosphate + H(+)</text>
        <dbReference type="Rhea" id="RHEA:17521"/>
        <dbReference type="Rhea" id="RHEA-COMP:9681"/>
        <dbReference type="Rhea" id="RHEA-COMP:9684"/>
        <dbReference type="ChEBI" id="CHEBI:15377"/>
        <dbReference type="ChEBI" id="CHEBI:15378"/>
        <dbReference type="ChEBI" id="CHEBI:29985"/>
        <dbReference type="ChEBI" id="CHEBI:30616"/>
        <dbReference type="ChEBI" id="CHEBI:43474"/>
        <dbReference type="ChEBI" id="CHEBI:58359"/>
        <dbReference type="ChEBI" id="CHEBI:78520"/>
        <dbReference type="ChEBI" id="CHEBI:78521"/>
        <dbReference type="ChEBI" id="CHEBI:456216"/>
    </reaction>
</comment>
<dbReference type="EMBL" id="META01000001">
    <property type="protein sequence ID" value="OGB74570.1"/>
    <property type="molecule type" value="Genomic_DNA"/>
</dbReference>